<comment type="caution">
    <text evidence="13">The sequence shown here is derived from an EMBL/GenBank/DDBJ whole genome shotgun (WGS) entry which is preliminary data.</text>
</comment>
<dbReference type="AlphaFoldDB" id="A0A8H7PK41"/>
<dbReference type="SUPFAM" id="SSF63380">
    <property type="entry name" value="Riboflavin synthase domain-like"/>
    <property type="match status" value="1"/>
</dbReference>
<dbReference type="InterPro" id="IPR017938">
    <property type="entry name" value="Riboflavin_synthase-like_b-brl"/>
</dbReference>
<dbReference type="GO" id="GO:0090524">
    <property type="term" value="F:cytochrome-b5 reductase activity, acting on NADH"/>
    <property type="evidence" value="ECO:0007669"/>
    <property type="project" value="UniProtKB-EC"/>
</dbReference>
<dbReference type="PROSITE" id="PS51384">
    <property type="entry name" value="FAD_FR"/>
    <property type="match status" value="1"/>
</dbReference>
<comment type="catalytic activity">
    <reaction evidence="9 11">
        <text>2 Fe(III)-[cytochrome b5] + NADH = 2 Fe(II)-[cytochrome b5] + NAD(+) + H(+)</text>
        <dbReference type="Rhea" id="RHEA:46680"/>
        <dbReference type="Rhea" id="RHEA-COMP:10438"/>
        <dbReference type="Rhea" id="RHEA-COMP:10439"/>
        <dbReference type="ChEBI" id="CHEBI:15378"/>
        <dbReference type="ChEBI" id="CHEBI:29033"/>
        <dbReference type="ChEBI" id="CHEBI:29034"/>
        <dbReference type="ChEBI" id="CHEBI:57540"/>
        <dbReference type="ChEBI" id="CHEBI:57945"/>
        <dbReference type="EC" id="1.6.2.2"/>
    </reaction>
</comment>
<dbReference type="Proteomes" id="UP000654370">
    <property type="component" value="Unassembled WGS sequence"/>
</dbReference>
<evidence type="ECO:0000256" key="3">
    <source>
        <dbReference type="ARBA" id="ARBA00006105"/>
    </source>
</evidence>
<keyword evidence="7 11" id="KW-0520">NAD</keyword>
<dbReference type="Pfam" id="PF00970">
    <property type="entry name" value="FAD_binding_6"/>
    <property type="match status" value="1"/>
</dbReference>
<evidence type="ECO:0000256" key="9">
    <source>
        <dbReference type="ARBA" id="ARBA00047682"/>
    </source>
</evidence>
<dbReference type="InterPro" id="IPR008333">
    <property type="entry name" value="Cbr1-like_FAD-bd_dom"/>
</dbReference>
<accession>A0A8H7PK41</accession>
<evidence type="ECO:0000256" key="1">
    <source>
        <dbReference type="ARBA" id="ARBA00001974"/>
    </source>
</evidence>
<dbReference type="OrthoDB" id="432685at2759"/>
<dbReference type="EMBL" id="JAEPQZ010000011">
    <property type="protein sequence ID" value="KAG2175391.1"/>
    <property type="molecule type" value="Genomic_DNA"/>
</dbReference>
<dbReference type="PANTHER" id="PTHR19370">
    <property type="entry name" value="NADH-CYTOCHROME B5 REDUCTASE"/>
    <property type="match status" value="1"/>
</dbReference>
<feature type="binding site" evidence="10">
    <location>
        <position position="85"/>
    </location>
    <ligand>
        <name>FAD</name>
        <dbReference type="ChEBI" id="CHEBI:57692"/>
    </ligand>
</feature>
<keyword evidence="8" id="KW-0496">Mitochondrion</keyword>
<evidence type="ECO:0000256" key="11">
    <source>
        <dbReference type="RuleBase" id="RU361226"/>
    </source>
</evidence>
<evidence type="ECO:0000256" key="10">
    <source>
        <dbReference type="PIRSR" id="PIRSR601834-1"/>
    </source>
</evidence>
<feature type="binding site" evidence="10">
    <location>
        <position position="87"/>
    </location>
    <ligand>
        <name>FAD</name>
        <dbReference type="ChEBI" id="CHEBI:57692"/>
    </ligand>
</feature>
<gene>
    <name evidence="13" type="ORF">INT43_001038</name>
</gene>
<dbReference type="InterPro" id="IPR039261">
    <property type="entry name" value="FNR_nucleotide-bd"/>
</dbReference>
<dbReference type="InterPro" id="IPR017927">
    <property type="entry name" value="FAD-bd_FR_type"/>
</dbReference>
<evidence type="ECO:0000256" key="8">
    <source>
        <dbReference type="ARBA" id="ARBA00023128"/>
    </source>
</evidence>
<proteinExistence type="inferred from homology"/>
<dbReference type="InterPro" id="IPR001709">
    <property type="entry name" value="Flavoprot_Pyr_Nucl_cyt_Rdtase"/>
</dbReference>
<evidence type="ECO:0000256" key="2">
    <source>
        <dbReference type="ARBA" id="ARBA00004572"/>
    </source>
</evidence>
<dbReference type="GO" id="GO:0005741">
    <property type="term" value="C:mitochondrial outer membrane"/>
    <property type="evidence" value="ECO:0007669"/>
    <property type="project" value="UniProtKB-SubCell"/>
</dbReference>
<comment type="subcellular location">
    <subcellularLocation>
        <location evidence="2">Mitochondrion outer membrane</location>
        <topology evidence="2">Single-pass membrane protein</topology>
    </subcellularLocation>
</comment>
<dbReference type="PRINTS" id="PR00406">
    <property type="entry name" value="CYTB5RDTASE"/>
</dbReference>
<dbReference type="PANTHER" id="PTHR19370:SF171">
    <property type="entry name" value="NADH-CYTOCHROME B5 REDUCTASE 2"/>
    <property type="match status" value="1"/>
</dbReference>
<dbReference type="FunFam" id="3.40.50.80:FF:000009">
    <property type="entry name" value="NADH-cytochrome b5 reductase"/>
    <property type="match status" value="1"/>
</dbReference>
<comment type="similarity">
    <text evidence="3 11">Belongs to the flavoprotein pyridine nucleotide cytochrome reductase family.</text>
</comment>
<dbReference type="EC" id="1.6.2.2" evidence="11"/>
<sequence>MKKTNYVACEGKSDSTIVREKMLGYSWFQTITLREAQLVGNNTKLLRFDFPKKDQVSGHTVHSVVLLRVAKPGTENSYWPSYVLRPYTPVSEGTTLGYIEFIIKSYENGTASKYLNNLKPGDKVQVWGPVNKYIYEPNKYDSIGLIAGGSAIAPMLQLLRKILNNPEDKTKVSFLYCNSTEEDIILREELDNMAAKRPDQFKVTHIISKPSATWGGESGRITAEMVKKHMPLPNDNSMMLVCGPKGLVKQVVGSRGFIFKGTKGILEE</sequence>
<dbReference type="Gene3D" id="3.40.50.80">
    <property type="entry name" value="Nucleotide-binding domain of ferredoxin-NADP reductase (FNR) module"/>
    <property type="match status" value="1"/>
</dbReference>
<dbReference type="PRINTS" id="PR00371">
    <property type="entry name" value="FPNCR"/>
</dbReference>
<evidence type="ECO:0000313" key="13">
    <source>
        <dbReference type="EMBL" id="KAG2175391.1"/>
    </source>
</evidence>
<evidence type="ECO:0000256" key="4">
    <source>
        <dbReference type="ARBA" id="ARBA00022630"/>
    </source>
</evidence>
<evidence type="ECO:0000256" key="5">
    <source>
        <dbReference type="ARBA" id="ARBA00022827"/>
    </source>
</evidence>
<keyword evidence="6 11" id="KW-0560">Oxidoreductase</keyword>
<organism evidence="13 14">
    <name type="scientific">Mortierella isabellina</name>
    <name type="common">Filamentous fungus</name>
    <name type="synonym">Umbelopsis isabellina</name>
    <dbReference type="NCBI Taxonomy" id="91625"/>
    <lineage>
        <taxon>Eukaryota</taxon>
        <taxon>Fungi</taxon>
        <taxon>Fungi incertae sedis</taxon>
        <taxon>Mucoromycota</taxon>
        <taxon>Mucoromycotina</taxon>
        <taxon>Umbelopsidomycetes</taxon>
        <taxon>Umbelopsidales</taxon>
        <taxon>Umbelopsidaceae</taxon>
        <taxon>Umbelopsis</taxon>
    </lineage>
</organism>
<dbReference type="InterPro" id="IPR001834">
    <property type="entry name" value="CBR-like"/>
</dbReference>
<dbReference type="Gene3D" id="2.40.30.10">
    <property type="entry name" value="Translation factors"/>
    <property type="match status" value="1"/>
</dbReference>
<keyword evidence="14" id="KW-1185">Reference proteome</keyword>
<feature type="binding site" evidence="10">
    <location>
        <position position="102"/>
    </location>
    <ligand>
        <name>FAD</name>
        <dbReference type="ChEBI" id="CHEBI:57692"/>
    </ligand>
</feature>
<dbReference type="SUPFAM" id="SSF52343">
    <property type="entry name" value="Ferredoxin reductase-like, C-terminal NADP-linked domain"/>
    <property type="match status" value="1"/>
</dbReference>
<feature type="binding site" evidence="10">
    <location>
        <position position="112"/>
    </location>
    <ligand>
        <name>FAD</name>
        <dbReference type="ChEBI" id="CHEBI:57692"/>
    </ligand>
</feature>
<name>A0A8H7PK41_MORIS</name>
<evidence type="ECO:0000313" key="14">
    <source>
        <dbReference type="Proteomes" id="UP000654370"/>
    </source>
</evidence>
<comment type="cofactor">
    <cofactor evidence="1 10 11">
        <name>FAD</name>
        <dbReference type="ChEBI" id="CHEBI:57692"/>
    </cofactor>
</comment>
<feature type="domain" description="FAD-binding FR-type" evidence="12">
    <location>
        <begin position="26"/>
        <end position="136"/>
    </location>
</feature>
<evidence type="ECO:0000256" key="7">
    <source>
        <dbReference type="ARBA" id="ARBA00023027"/>
    </source>
</evidence>
<keyword evidence="5 10" id="KW-0274">FAD</keyword>
<evidence type="ECO:0000256" key="6">
    <source>
        <dbReference type="ARBA" id="ARBA00023002"/>
    </source>
</evidence>
<dbReference type="InterPro" id="IPR001433">
    <property type="entry name" value="OxRdtase_FAD/NAD-bd"/>
</dbReference>
<feature type="binding site" evidence="10">
    <location>
        <position position="104"/>
    </location>
    <ligand>
        <name>FAD</name>
        <dbReference type="ChEBI" id="CHEBI:57692"/>
    </ligand>
</feature>
<dbReference type="Pfam" id="PF00175">
    <property type="entry name" value="NAD_binding_1"/>
    <property type="match status" value="1"/>
</dbReference>
<dbReference type="CDD" id="cd06183">
    <property type="entry name" value="cyt_b5_reduct_like"/>
    <property type="match status" value="1"/>
</dbReference>
<reference evidence="13" key="1">
    <citation type="submission" date="2020-12" db="EMBL/GenBank/DDBJ databases">
        <title>Metabolic potential, ecology and presence of endohyphal bacteria is reflected in genomic diversity of Mucoromycotina.</title>
        <authorList>
            <person name="Muszewska A."/>
            <person name="Okrasinska A."/>
            <person name="Steczkiewicz K."/>
            <person name="Drgas O."/>
            <person name="Orlowska M."/>
            <person name="Perlinska-Lenart U."/>
            <person name="Aleksandrzak-Piekarczyk T."/>
            <person name="Szatraj K."/>
            <person name="Zielenkiewicz U."/>
            <person name="Pilsyk S."/>
            <person name="Malc E."/>
            <person name="Mieczkowski P."/>
            <person name="Kruszewska J.S."/>
            <person name="Biernat P."/>
            <person name="Pawlowska J."/>
        </authorList>
    </citation>
    <scope>NUCLEOTIDE SEQUENCE</scope>
    <source>
        <strain evidence="13">WA0000067209</strain>
    </source>
</reference>
<evidence type="ECO:0000259" key="12">
    <source>
        <dbReference type="PROSITE" id="PS51384"/>
    </source>
</evidence>
<keyword evidence="4 10" id="KW-0285">Flavoprotein</keyword>
<feature type="binding site" evidence="10">
    <location>
        <position position="86"/>
    </location>
    <ligand>
        <name>FAD</name>
        <dbReference type="ChEBI" id="CHEBI:57692"/>
    </ligand>
</feature>
<protein>
    <recommendedName>
        <fullName evidence="11">NADH-cytochrome b5 reductase</fullName>
        <ecNumber evidence="11">1.6.2.2</ecNumber>
    </recommendedName>
</protein>